<evidence type="ECO:0000313" key="2">
    <source>
        <dbReference type="EMBL" id="SQB97713.1"/>
    </source>
</evidence>
<organism evidence="2 3">
    <name type="scientific">Helicobacter fennelliae</name>
    <dbReference type="NCBI Taxonomy" id="215"/>
    <lineage>
        <taxon>Bacteria</taxon>
        <taxon>Pseudomonadati</taxon>
        <taxon>Campylobacterota</taxon>
        <taxon>Epsilonproteobacteria</taxon>
        <taxon>Campylobacterales</taxon>
        <taxon>Helicobacteraceae</taxon>
        <taxon>Helicobacter</taxon>
    </lineage>
</organism>
<dbReference type="Gene3D" id="3.90.550.10">
    <property type="entry name" value="Spore Coat Polysaccharide Biosynthesis Protein SpsA, Chain A"/>
    <property type="match status" value="1"/>
</dbReference>
<dbReference type="EC" id="2.4.1.-" evidence="2"/>
<evidence type="ECO:0000259" key="1">
    <source>
        <dbReference type="Pfam" id="PF00535"/>
    </source>
</evidence>
<reference evidence="2 3" key="1">
    <citation type="submission" date="2018-06" db="EMBL/GenBank/DDBJ databases">
        <authorList>
            <consortium name="Pathogen Informatics"/>
            <person name="Doyle S."/>
        </authorList>
    </citation>
    <scope>NUCLEOTIDE SEQUENCE [LARGE SCALE GENOMIC DNA]</scope>
    <source>
        <strain evidence="2 3">NCTC13102</strain>
    </source>
</reference>
<dbReference type="CDD" id="cd06433">
    <property type="entry name" value="GT_2_WfgS_like"/>
    <property type="match status" value="1"/>
</dbReference>
<dbReference type="SUPFAM" id="SSF53448">
    <property type="entry name" value="Nucleotide-diphospho-sugar transferases"/>
    <property type="match status" value="1"/>
</dbReference>
<dbReference type="GO" id="GO:0016758">
    <property type="term" value="F:hexosyltransferase activity"/>
    <property type="evidence" value="ECO:0007669"/>
    <property type="project" value="UniProtKB-ARBA"/>
</dbReference>
<dbReference type="EMBL" id="UAWL01000006">
    <property type="protein sequence ID" value="SQB97713.1"/>
    <property type="molecule type" value="Genomic_DNA"/>
</dbReference>
<name>A0A2X3BAX0_9HELI</name>
<proteinExistence type="predicted"/>
<feature type="domain" description="Glycosyltransferase 2-like" evidence="1">
    <location>
        <begin position="9"/>
        <end position="113"/>
    </location>
</feature>
<dbReference type="InterPro" id="IPR001173">
    <property type="entry name" value="Glyco_trans_2-like"/>
</dbReference>
<dbReference type="InterPro" id="IPR029044">
    <property type="entry name" value="Nucleotide-diphossugar_trans"/>
</dbReference>
<dbReference type="PANTHER" id="PTHR22916:SF3">
    <property type="entry name" value="UDP-GLCNAC:BETAGAL BETA-1,3-N-ACETYLGLUCOSAMINYLTRANSFERASE-LIKE PROTEIN 1"/>
    <property type="match status" value="1"/>
</dbReference>
<dbReference type="AlphaFoldDB" id="A0A2X3BAX0"/>
<evidence type="ECO:0000313" key="3">
    <source>
        <dbReference type="Proteomes" id="UP000250166"/>
    </source>
</evidence>
<protein>
    <submittedName>
        <fullName evidence="2">Glycosyl transferase family protein</fullName>
        <ecNumber evidence="2">2.4.1.-</ecNumber>
    </submittedName>
</protein>
<dbReference type="Pfam" id="PF00535">
    <property type="entry name" value="Glycos_transf_2"/>
    <property type="match status" value="1"/>
</dbReference>
<dbReference type="RefSeq" id="WP_112058285.1">
    <property type="nucleotide sequence ID" value="NZ_UAWL01000006.1"/>
</dbReference>
<accession>A0A2X3BAX0</accession>
<dbReference type="Proteomes" id="UP000250166">
    <property type="component" value="Unassembled WGS sequence"/>
</dbReference>
<dbReference type="PANTHER" id="PTHR22916">
    <property type="entry name" value="GLYCOSYLTRANSFERASE"/>
    <property type="match status" value="1"/>
</dbReference>
<keyword evidence="2" id="KW-0808">Transferase</keyword>
<sequence length="275" mass="31122">MRENPSTISLITATFNVATTISSTLESVLAQSYAPIEHIIIDGKSTDSTLEIIESYRLRYESKGITLRVVSERDSGLYDAMNKGLSLANGDVVGFLNADDFLASKNVIALVAWGFAKPTHDIQIIYADVEYVNENLQTIRTLNGKILSKNAFRLGFHPAHPSFYAKKELFLRYGGFKLKYKIASDYELMLRFLQKYHLKSLYIQECFVKMRIGGVSNASLKNILRANKECFESWQDNQLSTFPIFVILKPFFKIFSVNIAALLKEKFTRWRGGGG</sequence>
<keyword evidence="2" id="KW-0328">Glycosyltransferase</keyword>
<gene>
    <name evidence="2" type="ORF">NCTC13102_00328</name>
</gene>